<proteinExistence type="predicted"/>
<keyword evidence="2" id="KW-1133">Transmembrane helix</keyword>
<evidence type="ECO:0000313" key="4">
    <source>
        <dbReference type="Proteomes" id="UP000288168"/>
    </source>
</evidence>
<feature type="transmembrane region" description="Helical" evidence="2">
    <location>
        <begin position="209"/>
        <end position="231"/>
    </location>
</feature>
<keyword evidence="2" id="KW-0812">Transmembrane</keyword>
<evidence type="ECO:0000313" key="3">
    <source>
        <dbReference type="EMBL" id="RSL48425.1"/>
    </source>
</evidence>
<gene>
    <name evidence="3" type="ORF">CEP54_012947</name>
</gene>
<feature type="transmembrane region" description="Helical" evidence="2">
    <location>
        <begin position="169"/>
        <end position="189"/>
    </location>
</feature>
<sequence>MDLASAAASTDQFKASSVDQFQQWYPQYRHVFDNITRANCSVEYRNYKLGIINSTNINYLAGGDKFTALTQPLIDCILDNTSEYLKGSMTSAQVLLGIMPTIITFLGPSHDEMAMLSNVGRRPLLAAGISLAAPSAYFSRAFEYFDPSEILCHHKYRLKQYRPKFKGRWCVLVSFLEYGVVGVACWNIVVNTRQVNQRSISSLASDADFLPGLWLAFGPCIHFFSCFVFRLRIRGCRDTKDRIIRFIPEKDTSLLSWLKSTPKRLLDFLTVTEFVPCATETYVSRIKGGTESKKFLASAWLESTFTILHVVFGTLVFSGTLFVGTKDALGIVGRYIAGVAFSRIILMYELAGLRESCNDIDGLNPREQPPGTKKVQGGDSGTEDRMRAKVPNVMEAKVPMVPTYTV</sequence>
<organism evidence="3 4">
    <name type="scientific">Fusarium duplospermum</name>
    <dbReference type="NCBI Taxonomy" id="1325734"/>
    <lineage>
        <taxon>Eukaryota</taxon>
        <taxon>Fungi</taxon>
        <taxon>Dikarya</taxon>
        <taxon>Ascomycota</taxon>
        <taxon>Pezizomycotina</taxon>
        <taxon>Sordariomycetes</taxon>
        <taxon>Hypocreomycetidae</taxon>
        <taxon>Hypocreales</taxon>
        <taxon>Nectriaceae</taxon>
        <taxon>Fusarium</taxon>
        <taxon>Fusarium solani species complex</taxon>
    </lineage>
</organism>
<feature type="region of interest" description="Disordered" evidence="1">
    <location>
        <begin position="362"/>
        <end position="384"/>
    </location>
</feature>
<evidence type="ECO:0000256" key="2">
    <source>
        <dbReference type="SAM" id="Phobius"/>
    </source>
</evidence>
<dbReference type="OrthoDB" id="3009728at2759"/>
<reference evidence="3 4" key="1">
    <citation type="submission" date="2017-06" db="EMBL/GenBank/DDBJ databases">
        <title>Comparative genomic analysis of Ambrosia Fusariam Clade fungi.</title>
        <authorList>
            <person name="Stajich J.E."/>
            <person name="Carrillo J."/>
            <person name="Kijimoto T."/>
            <person name="Eskalen A."/>
            <person name="O'Donnell K."/>
            <person name="Kasson M."/>
        </authorList>
    </citation>
    <scope>NUCLEOTIDE SEQUENCE [LARGE SCALE GENOMIC DNA]</scope>
    <source>
        <strain evidence="3 4">NRRL62584</strain>
    </source>
</reference>
<keyword evidence="4" id="KW-1185">Reference proteome</keyword>
<keyword evidence="2" id="KW-0472">Membrane</keyword>
<protein>
    <submittedName>
        <fullName evidence="3">Uncharacterized protein</fullName>
    </submittedName>
</protein>
<feature type="transmembrane region" description="Helical" evidence="2">
    <location>
        <begin position="328"/>
        <end position="346"/>
    </location>
</feature>
<comment type="caution">
    <text evidence="3">The sequence shown here is derived from an EMBL/GenBank/DDBJ whole genome shotgun (WGS) entry which is preliminary data.</text>
</comment>
<dbReference type="EMBL" id="NKCI01000197">
    <property type="protein sequence ID" value="RSL48425.1"/>
    <property type="molecule type" value="Genomic_DNA"/>
</dbReference>
<evidence type="ECO:0000256" key="1">
    <source>
        <dbReference type="SAM" id="MobiDB-lite"/>
    </source>
</evidence>
<accession>A0A428P5Y0</accession>
<dbReference type="AlphaFoldDB" id="A0A428P5Y0"/>
<dbReference type="Proteomes" id="UP000288168">
    <property type="component" value="Unassembled WGS sequence"/>
</dbReference>
<name>A0A428P5Y0_9HYPO</name>
<feature type="transmembrane region" description="Helical" evidence="2">
    <location>
        <begin position="295"/>
        <end position="322"/>
    </location>
</feature>